<sequence>MRKIPSISEAEWEVMTVLWRKSPITAQEVIETLEDDKAWMPKTIKALISRLLKKGAVSFVAEGKTYYYSPALSEDECYRSERKSFLQRFYKGAPAPMLIHFLEDEQLTKEEIQELKRILNEKE</sequence>
<keyword evidence="6" id="KW-1185">Reference proteome</keyword>
<comment type="caution">
    <text evidence="5">The sequence shown here is derived from an EMBL/GenBank/DDBJ whole genome shotgun (WGS) entry which is preliminary data.</text>
</comment>
<dbReference type="OrthoDB" id="1849040at2"/>
<dbReference type="SUPFAM" id="SSF46785">
    <property type="entry name" value="Winged helix' DNA-binding domain"/>
    <property type="match status" value="1"/>
</dbReference>
<accession>A0A371PFP8</accession>
<gene>
    <name evidence="5" type="ORF">DX130_17460</name>
</gene>
<protein>
    <submittedName>
        <fullName evidence="5">BlaI/MecI/CopY family transcriptional regulator</fullName>
    </submittedName>
</protein>
<dbReference type="AlphaFoldDB" id="A0A371PFP8"/>
<dbReference type="GO" id="GO:0045892">
    <property type="term" value="P:negative regulation of DNA-templated transcription"/>
    <property type="evidence" value="ECO:0007669"/>
    <property type="project" value="InterPro"/>
</dbReference>
<evidence type="ECO:0000256" key="2">
    <source>
        <dbReference type="ARBA" id="ARBA00023015"/>
    </source>
</evidence>
<organism evidence="5 6">
    <name type="scientific">Paenibacillus paeoniae</name>
    <dbReference type="NCBI Taxonomy" id="2292705"/>
    <lineage>
        <taxon>Bacteria</taxon>
        <taxon>Bacillati</taxon>
        <taxon>Bacillota</taxon>
        <taxon>Bacilli</taxon>
        <taxon>Bacillales</taxon>
        <taxon>Paenibacillaceae</taxon>
        <taxon>Paenibacillus</taxon>
    </lineage>
</organism>
<evidence type="ECO:0000256" key="3">
    <source>
        <dbReference type="ARBA" id="ARBA00023125"/>
    </source>
</evidence>
<dbReference type="InterPro" id="IPR036390">
    <property type="entry name" value="WH_DNA-bd_sf"/>
</dbReference>
<evidence type="ECO:0000256" key="4">
    <source>
        <dbReference type="ARBA" id="ARBA00023163"/>
    </source>
</evidence>
<dbReference type="Pfam" id="PF03965">
    <property type="entry name" value="Penicillinase_R"/>
    <property type="match status" value="1"/>
</dbReference>
<keyword evidence="3" id="KW-0238">DNA-binding</keyword>
<evidence type="ECO:0000313" key="5">
    <source>
        <dbReference type="EMBL" id="REK74318.1"/>
    </source>
</evidence>
<dbReference type="InterPro" id="IPR005650">
    <property type="entry name" value="BlaI_family"/>
</dbReference>
<reference evidence="5 6" key="1">
    <citation type="submission" date="2018-08" db="EMBL/GenBank/DDBJ databases">
        <title>Paenibacillus sp. M4BSY-1, whole genome shotgun sequence.</title>
        <authorList>
            <person name="Tuo L."/>
        </authorList>
    </citation>
    <scope>NUCLEOTIDE SEQUENCE [LARGE SCALE GENOMIC DNA]</scope>
    <source>
        <strain evidence="5 6">M4BSY-1</strain>
    </source>
</reference>
<evidence type="ECO:0000256" key="1">
    <source>
        <dbReference type="ARBA" id="ARBA00011046"/>
    </source>
</evidence>
<dbReference type="Proteomes" id="UP000261905">
    <property type="component" value="Unassembled WGS sequence"/>
</dbReference>
<comment type="similarity">
    <text evidence="1">Belongs to the BlaI transcriptional regulatory family.</text>
</comment>
<evidence type="ECO:0000313" key="6">
    <source>
        <dbReference type="Proteomes" id="UP000261905"/>
    </source>
</evidence>
<dbReference type="GO" id="GO:0003677">
    <property type="term" value="F:DNA binding"/>
    <property type="evidence" value="ECO:0007669"/>
    <property type="project" value="UniProtKB-KW"/>
</dbReference>
<dbReference type="InterPro" id="IPR036388">
    <property type="entry name" value="WH-like_DNA-bd_sf"/>
</dbReference>
<dbReference type="Gene3D" id="1.10.4040.10">
    <property type="entry name" value="Penicillinase repressor domain"/>
    <property type="match status" value="1"/>
</dbReference>
<dbReference type="EMBL" id="QUBQ01000003">
    <property type="protein sequence ID" value="REK74318.1"/>
    <property type="molecule type" value="Genomic_DNA"/>
</dbReference>
<dbReference type="Gene3D" id="1.10.10.10">
    <property type="entry name" value="Winged helix-like DNA-binding domain superfamily/Winged helix DNA-binding domain"/>
    <property type="match status" value="1"/>
</dbReference>
<keyword evidence="4" id="KW-0804">Transcription</keyword>
<dbReference type="RefSeq" id="WP_116047563.1">
    <property type="nucleotide sequence ID" value="NZ_QUBQ01000003.1"/>
</dbReference>
<dbReference type="PIRSF" id="PIRSF019455">
    <property type="entry name" value="CopR_AtkY"/>
    <property type="match status" value="1"/>
</dbReference>
<proteinExistence type="inferred from homology"/>
<keyword evidence="2" id="KW-0805">Transcription regulation</keyword>
<name>A0A371PFP8_9BACL</name>